<proteinExistence type="predicted"/>
<feature type="transmembrane region" description="Helical" evidence="5">
    <location>
        <begin position="248"/>
        <end position="276"/>
    </location>
</feature>
<feature type="transmembrane region" description="Helical" evidence="5">
    <location>
        <begin position="133"/>
        <end position="158"/>
    </location>
</feature>
<reference evidence="6 7" key="1">
    <citation type="submission" date="2019-04" db="EMBL/GenBank/DDBJ databases">
        <title>Fungal friends and foes A comparative genomics study of 23 Aspergillus species from section Flavi.</title>
        <authorList>
            <consortium name="DOE Joint Genome Institute"/>
            <person name="Kjaerbolling I."/>
            <person name="Vesth T.C."/>
            <person name="Frisvad J.C."/>
            <person name="Nybo J.L."/>
            <person name="Theobald S."/>
            <person name="Kildgaard S."/>
            <person name="Petersen T.I."/>
            <person name="Kuo A."/>
            <person name="Sato A."/>
            <person name="Lyhne E.K."/>
            <person name="Kogle M.E."/>
            <person name="Wiebenga A."/>
            <person name="Kun R.S."/>
            <person name="Lubbers R.J."/>
            <person name="Makela M.R."/>
            <person name="Barry K."/>
            <person name="Chovatia M."/>
            <person name="Clum A."/>
            <person name="Daum C."/>
            <person name="Haridas S."/>
            <person name="He G."/>
            <person name="LaButti K."/>
            <person name="Lipzen A."/>
            <person name="Mondo S."/>
            <person name="Pangilinan J."/>
            <person name="Riley R."/>
            <person name="Salamov A."/>
            <person name="Simmons B.A."/>
            <person name="Magnuson J.K."/>
            <person name="Henrissat B."/>
            <person name="Mortensen U.H."/>
            <person name="Larsen T.O."/>
            <person name="De vries R.P."/>
            <person name="Grigoriev I.V."/>
            <person name="Machida M."/>
            <person name="Baker S.E."/>
            <person name="Andersen M.R."/>
        </authorList>
    </citation>
    <scope>NUCLEOTIDE SEQUENCE [LARGE SCALE GENOMIC DNA]</scope>
    <source>
        <strain evidence="6 7">CBS 126849</strain>
    </source>
</reference>
<evidence type="ECO:0000256" key="4">
    <source>
        <dbReference type="ARBA" id="ARBA00023136"/>
    </source>
</evidence>
<dbReference type="EMBL" id="ML733425">
    <property type="protein sequence ID" value="KAB8220790.1"/>
    <property type="molecule type" value="Genomic_DNA"/>
</dbReference>
<evidence type="ECO:0000256" key="5">
    <source>
        <dbReference type="SAM" id="Phobius"/>
    </source>
</evidence>
<gene>
    <name evidence="6" type="ORF">BDV33DRAFT_190843</name>
</gene>
<dbReference type="InterPro" id="IPR007568">
    <property type="entry name" value="RTA1"/>
</dbReference>
<evidence type="ECO:0000256" key="3">
    <source>
        <dbReference type="ARBA" id="ARBA00022989"/>
    </source>
</evidence>
<feature type="transmembrane region" description="Helical" evidence="5">
    <location>
        <begin position="170"/>
        <end position="194"/>
    </location>
</feature>
<accession>A0A5N6EWC9</accession>
<evidence type="ECO:0000313" key="6">
    <source>
        <dbReference type="EMBL" id="KAB8220790.1"/>
    </source>
</evidence>
<comment type="subcellular location">
    <subcellularLocation>
        <location evidence="1">Membrane</location>
        <topology evidence="1">Multi-pass membrane protein</topology>
    </subcellularLocation>
</comment>
<name>A0A5N6EWC9_9EURO</name>
<organism evidence="6 7">
    <name type="scientific">Aspergillus novoparasiticus</name>
    <dbReference type="NCBI Taxonomy" id="986946"/>
    <lineage>
        <taxon>Eukaryota</taxon>
        <taxon>Fungi</taxon>
        <taxon>Dikarya</taxon>
        <taxon>Ascomycota</taxon>
        <taxon>Pezizomycotina</taxon>
        <taxon>Eurotiomycetes</taxon>
        <taxon>Eurotiomycetidae</taxon>
        <taxon>Eurotiales</taxon>
        <taxon>Aspergillaceae</taxon>
        <taxon>Aspergillus</taxon>
        <taxon>Aspergillus subgen. Circumdati</taxon>
    </lineage>
</organism>
<dbReference type="Pfam" id="PF04479">
    <property type="entry name" value="RTA1"/>
    <property type="match status" value="1"/>
</dbReference>
<dbReference type="PANTHER" id="PTHR31465:SF11">
    <property type="entry name" value="DOMAIN PROTEIN, PUTATIVE (AFU_ORTHOLOGUE AFUA_3G10770)-RELATED"/>
    <property type="match status" value="1"/>
</dbReference>
<sequence>MPNSWHGHHLGCHPVIDGVRNLYGYQPSLAAGVFFSILFSILMILHVVHCIRRKTWWCMVFAIGCLVEVLGWAARTWSAKCPYTKSAFLMQLATLVIGQNNCDMLRTGIYLLLGYIIRIFGRKSSYFRSDCYFWFFTVCDLISLAVQAVGGALASAALSAHRDMSNGTHIMIAGIAFQMASTIAFATCMVDCVLRTIYPRQGTIPKGVSCLFAAMVLSVLCICTRSIYRLAELSQGWTGYLITHEKYFIILDAVMMAIAVGVFVIFHPSLMVSAAANPPKGRRYRELAPINVQ</sequence>
<protein>
    <submittedName>
        <fullName evidence="6">RTA1 like protein-domain-containing protein</fullName>
    </submittedName>
</protein>
<feature type="transmembrane region" description="Helical" evidence="5">
    <location>
        <begin position="29"/>
        <end position="48"/>
    </location>
</feature>
<dbReference type="Proteomes" id="UP000326799">
    <property type="component" value="Unassembled WGS sequence"/>
</dbReference>
<dbReference type="GO" id="GO:0005886">
    <property type="term" value="C:plasma membrane"/>
    <property type="evidence" value="ECO:0007669"/>
    <property type="project" value="TreeGrafter"/>
</dbReference>
<evidence type="ECO:0000256" key="2">
    <source>
        <dbReference type="ARBA" id="ARBA00022692"/>
    </source>
</evidence>
<feature type="transmembrane region" description="Helical" evidence="5">
    <location>
        <begin position="104"/>
        <end position="121"/>
    </location>
</feature>
<feature type="transmembrane region" description="Helical" evidence="5">
    <location>
        <begin position="55"/>
        <end position="74"/>
    </location>
</feature>
<dbReference type="PANTHER" id="PTHR31465">
    <property type="entry name" value="PROTEIN RTA1-RELATED"/>
    <property type="match status" value="1"/>
</dbReference>
<evidence type="ECO:0000256" key="1">
    <source>
        <dbReference type="ARBA" id="ARBA00004141"/>
    </source>
</evidence>
<keyword evidence="4 5" id="KW-0472">Membrane</keyword>
<dbReference type="GO" id="GO:0000324">
    <property type="term" value="C:fungal-type vacuole"/>
    <property type="evidence" value="ECO:0007669"/>
    <property type="project" value="TreeGrafter"/>
</dbReference>
<evidence type="ECO:0000313" key="7">
    <source>
        <dbReference type="Proteomes" id="UP000326799"/>
    </source>
</evidence>
<feature type="transmembrane region" description="Helical" evidence="5">
    <location>
        <begin position="206"/>
        <end position="228"/>
    </location>
</feature>
<keyword evidence="7" id="KW-1185">Reference proteome</keyword>
<dbReference type="AlphaFoldDB" id="A0A5N6EWC9"/>
<keyword evidence="3 5" id="KW-1133">Transmembrane helix</keyword>
<keyword evidence="2 5" id="KW-0812">Transmembrane</keyword>